<reference evidence="2" key="1">
    <citation type="submission" date="2020-12" db="EMBL/GenBank/DDBJ databases">
        <title>Bacterial taxonomy.</title>
        <authorList>
            <person name="Pan X."/>
        </authorList>
    </citation>
    <scope>NUCLEOTIDE SEQUENCE</scope>
    <source>
        <strain evidence="2">B2012</strain>
    </source>
</reference>
<evidence type="ECO:0000313" key="2">
    <source>
        <dbReference type="EMBL" id="MBJ3777911.1"/>
    </source>
</evidence>
<keyword evidence="1" id="KW-0732">Signal</keyword>
<protein>
    <recommendedName>
        <fullName evidence="4">DUF5666 domain-containing protein</fullName>
    </recommendedName>
</protein>
<dbReference type="Proteomes" id="UP000609531">
    <property type="component" value="Unassembled WGS sequence"/>
</dbReference>
<proteinExistence type="predicted"/>
<evidence type="ECO:0000313" key="3">
    <source>
        <dbReference type="Proteomes" id="UP000609531"/>
    </source>
</evidence>
<feature type="chain" id="PRO_5037335227" description="DUF5666 domain-containing protein" evidence="1">
    <location>
        <begin position="28"/>
        <end position="126"/>
    </location>
</feature>
<evidence type="ECO:0000256" key="1">
    <source>
        <dbReference type="SAM" id="SignalP"/>
    </source>
</evidence>
<dbReference type="Pfam" id="PF19649">
    <property type="entry name" value="DUF6152"/>
    <property type="match status" value="1"/>
</dbReference>
<dbReference type="InterPro" id="IPR046150">
    <property type="entry name" value="DUF6152"/>
</dbReference>
<keyword evidence="3" id="KW-1185">Reference proteome</keyword>
<organism evidence="2 3">
    <name type="scientific">Acuticoccus mangrovi</name>
    <dbReference type="NCBI Taxonomy" id="2796142"/>
    <lineage>
        <taxon>Bacteria</taxon>
        <taxon>Pseudomonadati</taxon>
        <taxon>Pseudomonadota</taxon>
        <taxon>Alphaproteobacteria</taxon>
        <taxon>Hyphomicrobiales</taxon>
        <taxon>Amorphaceae</taxon>
        <taxon>Acuticoccus</taxon>
    </lineage>
</organism>
<gene>
    <name evidence="2" type="ORF">JCR33_19570</name>
</gene>
<accession>A0A934MJ54</accession>
<feature type="signal peptide" evidence="1">
    <location>
        <begin position="1"/>
        <end position="27"/>
    </location>
</feature>
<dbReference type="InterPro" id="IPR006311">
    <property type="entry name" value="TAT_signal"/>
</dbReference>
<dbReference type="EMBL" id="JAEKJA010000021">
    <property type="protein sequence ID" value="MBJ3777911.1"/>
    <property type="molecule type" value="Genomic_DNA"/>
</dbReference>
<name>A0A934MJ54_9HYPH</name>
<comment type="caution">
    <text evidence="2">The sequence shown here is derived from an EMBL/GenBank/DDBJ whole genome shotgun (WGS) entry which is preliminary data.</text>
</comment>
<evidence type="ECO:0008006" key="4">
    <source>
        <dbReference type="Google" id="ProtNLM"/>
    </source>
</evidence>
<dbReference type="AlphaFoldDB" id="A0A934MJ54"/>
<dbReference type="PROSITE" id="PS51318">
    <property type="entry name" value="TAT"/>
    <property type="match status" value="1"/>
</dbReference>
<sequence>MTMTRRTTLATALATGLGLVLATPALAHHGWAWTTGGNIVLTGIIRSVSLGNPHGVLEVDAEGELWTVEVGQPWRNARAGLVDGDLAEGVEVTIEGEPSADPDERLMKAERITIAGKVYELYPARS</sequence>